<keyword evidence="1" id="KW-0812">Transmembrane</keyword>
<evidence type="ECO:0000313" key="2">
    <source>
        <dbReference type="EMBL" id="EOX92087.1"/>
    </source>
</evidence>
<dbReference type="eggNOG" id="ENOG502SDWZ">
    <property type="taxonomic scope" value="Eukaryota"/>
</dbReference>
<name>A0A061DIK2_THECC</name>
<organism evidence="2 3">
    <name type="scientific">Theobroma cacao</name>
    <name type="common">Cacao</name>
    <name type="synonym">Cocoa</name>
    <dbReference type="NCBI Taxonomy" id="3641"/>
    <lineage>
        <taxon>Eukaryota</taxon>
        <taxon>Viridiplantae</taxon>
        <taxon>Streptophyta</taxon>
        <taxon>Embryophyta</taxon>
        <taxon>Tracheophyta</taxon>
        <taxon>Spermatophyta</taxon>
        <taxon>Magnoliopsida</taxon>
        <taxon>eudicotyledons</taxon>
        <taxon>Gunneridae</taxon>
        <taxon>Pentapetalae</taxon>
        <taxon>rosids</taxon>
        <taxon>malvids</taxon>
        <taxon>Malvales</taxon>
        <taxon>Malvaceae</taxon>
        <taxon>Byttnerioideae</taxon>
        <taxon>Theobroma</taxon>
    </lineage>
</organism>
<keyword evidence="1" id="KW-0472">Membrane</keyword>
<sequence length="83" mass="9046">MSVSIKALAMAGINYLEWGMDTEEWEQDGLDLPPAHLLADEEGEEEIIGNSITYGSSANHFDLLSQVLVLGIIMLVLAISLSR</sequence>
<dbReference type="Gramene" id="EOX92087">
    <property type="protein sequence ID" value="EOX92087"/>
    <property type="gene ID" value="TCM_001094"/>
</dbReference>
<dbReference type="OMA" id="MAGINYL"/>
<reference evidence="2 3" key="1">
    <citation type="journal article" date="2013" name="Genome Biol.">
        <title>The genome sequence of the most widely cultivated cacao type and its use to identify candidate genes regulating pod color.</title>
        <authorList>
            <person name="Motamayor J.C."/>
            <person name="Mockaitis K."/>
            <person name="Schmutz J."/>
            <person name="Haiminen N."/>
            <person name="Iii D.L."/>
            <person name="Cornejo O."/>
            <person name="Findley S.D."/>
            <person name="Zheng P."/>
            <person name="Utro F."/>
            <person name="Royaert S."/>
            <person name="Saski C."/>
            <person name="Jenkins J."/>
            <person name="Podicheti R."/>
            <person name="Zhao M."/>
            <person name="Scheffler B.E."/>
            <person name="Stack J.C."/>
            <person name="Feltus F.A."/>
            <person name="Mustiga G.M."/>
            <person name="Amores F."/>
            <person name="Phillips W."/>
            <person name="Marelli J.P."/>
            <person name="May G.D."/>
            <person name="Shapiro H."/>
            <person name="Ma J."/>
            <person name="Bustamante C.D."/>
            <person name="Schnell R.J."/>
            <person name="Main D."/>
            <person name="Gilbert D."/>
            <person name="Parida L."/>
            <person name="Kuhn D.N."/>
        </authorList>
    </citation>
    <scope>NUCLEOTIDE SEQUENCE [LARGE SCALE GENOMIC DNA]</scope>
    <source>
        <strain evidence="3">cv. Matina 1-6</strain>
    </source>
</reference>
<proteinExistence type="predicted"/>
<evidence type="ECO:0000313" key="3">
    <source>
        <dbReference type="Proteomes" id="UP000026915"/>
    </source>
</evidence>
<feature type="transmembrane region" description="Helical" evidence="1">
    <location>
        <begin position="63"/>
        <end position="81"/>
    </location>
</feature>
<accession>A0A061DIK2</accession>
<dbReference type="AlphaFoldDB" id="A0A061DIK2"/>
<dbReference type="Proteomes" id="UP000026915">
    <property type="component" value="Chromosome 1"/>
</dbReference>
<dbReference type="EMBL" id="CM001879">
    <property type="protein sequence ID" value="EOX92087.1"/>
    <property type="molecule type" value="Genomic_DNA"/>
</dbReference>
<dbReference type="HOGENOM" id="CLU_2547135_0_0_1"/>
<gene>
    <name evidence="2" type="ORF">TCM_001094</name>
</gene>
<evidence type="ECO:0000256" key="1">
    <source>
        <dbReference type="SAM" id="Phobius"/>
    </source>
</evidence>
<dbReference type="InParanoid" id="A0A061DIK2"/>
<protein>
    <submittedName>
        <fullName evidence="2">Uncharacterized protein</fullName>
    </submittedName>
</protein>
<keyword evidence="1" id="KW-1133">Transmembrane helix</keyword>
<keyword evidence="3" id="KW-1185">Reference proteome</keyword>